<keyword evidence="4" id="KW-0804">Transcription</keyword>
<reference evidence="9" key="1">
    <citation type="submission" date="2022-11" db="EMBL/GenBank/DDBJ databases">
        <authorList>
            <person name="Petersen C."/>
        </authorList>
    </citation>
    <scope>NUCLEOTIDE SEQUENCE</scope>
    <source>
        <strain evidence="9">IBT 34128</strain>
    </source>
</reference>
<evidence type="ECO:0000256" key="2">
    <source>
        <dbReference type="ARBA" id="ARBA00023015"/>
    </source>
</evidence>
<dbReference type="InterPro" id="IPR001138">
    <property type="entry name" value="Zn2Cys6_DnaBD"/>
</dbReference>
<dbReference type="Pfam" id="PF04082">
    <property type="entry name" value="Fungal_trans"/>
    <property type="match status" value="1"/>
</dbReference>
<keyword evidence="10" id="KW-1185">Reference proteome</keyword>
<keyword evidence="3" id="KW-0238">DNA-binding</keyword>
<proteinExistence type="predicted"/>
<evidence type="ECO:0000259" key="8">
    <source>
        <dbReference type="PROSITE" id="PS50048"/>
    </source>
</evidence>
<feature type="region of interest" description="Disordered" evidence="7">
    <location>
        <begin position="754"/>
        <end position="778"/>
    </location>
</feature>
<dbReference type="AlphaFoldDB" id="A0A9W9K8W7"/>
<evidence type="ECO:0000256" key="5">
    <source>
        <dbReference type="ARBA" id="ARBA00023242"/>
    </source>
</evidence>
<evidence type="ECO:0000256" key="4">
    <source>
        <dbReference type="ARBA" id="ARBA00023163"/>
    </source>
</evidence>
<dbReference type="SUPFAM" id="SSF57701">
    <property type="entry name" value="Zn2/Cys6 DNA-binding domain"/>
    <property type="match status" value="1"/>
</dbReference>
<dbReference type="GO" id="GO:0003677">
    <property type="term" value="F:DNA binding"/>
    <property type="evidence" value="ECO:0007669"/>
    <property type="project" value="UniProtKB-KW"/>
</dbReference>
<dbReference type="InterPro" id="IPR053230">
    <property type="entry name" value="Trans_reg_galc"/>
</dbReference>
<dbReference type="OrthoDB" id="5296287at2759"/>
<dbReference type="Pfam" id="PF00172">
    <property type="entry name" value="Zn_clus"/>
    <property type="match status" value="1"/>
</dbReference>
<keyword evidence="1" id="KW-0479">Metal-binding</keyword>
<dbReference type="GeneID" id="81395453"/>
<organism evidence="9 10">
    <name type="scientific">Penicillium alfredii</name>
    <dbReference type="NCBI Taxonomy" id="1506179"/>
    <lineage>
        <taxon>Eukaryota</taxon>
        <taxon>Fungi</taxon>
        <taxon>Dikarya</taxon>
        <taxon>Ascomycota</taxon>
        <taxon>Pezizomycotina</taxon>
        <taxon>Eurotiomycetes</taxon>
        <taxon>Eurotiomycetidae</taxon>
        <taxon>Eurotiales</taxon>
        <taxon>Aspergillaceae</taxon>
        <taxon>Penicillium</taxon>
    </lineage>
</organism>
<accession>A0A9W9K8W7</accession>
<keyword evidence="2" id="KW-0805">Transcription regulation</keyword>
<feature type="compositionally biased region" description="Low complexity" evidence="7">
    <location>
        <begin position="14"/>
        <end position="27"/>
    </location>
</feature>
<evidence type="ECO:0000256" key="3">
    <source>
        <dbReference type="ARBA" id="ARBA00023125"/>
    </source>
</evidence>
<feature type="coiled-coil region" evidence="6">
    <location>
        <begin position="145"/>
        <end position="172"/>
    </location>
</feature>
<evidence type="ECO:0000313" key="10">
    <source>
        <dbReference type="Proteomes" id="UP001141434"/>
    </source>
</evidence>
<keyword evidence="5" id="KW-0539">Nucleus</keyword>
<feature type="region of interest" description="Disordered" evidence="7">
    <location>
        <begin position="1"/>
        <end position="102"/>
    </location>
</feature>
<dbReference type="EMBL" id="JAPMSZ010000007">
    <property type="protein sequence ID" value="KAJ5096347.1"/>
    <property type="molecule type" value="Genomic_DNA"/>
</dbReference>
<sequence>MDNRPEYFGNLSPASNHAAIAGAQGAPARRRKRTSSQTLANPSPISPSAQATSATLAAPHSSASSSSVPGSSRSNVPPPNKVAIPRIASADTPARSRRRSARACEPCRRRKIKCDGRRPSCSQCNSNNIRCAYEDVKRVREQKQIGSLSRRVEQYESLLRDLEGEFDASTTRRIKEALQVIVVWNLSNIVVMAACIKDGKPHAQNDEDSDSATSMGSLDTIDIVDEDLNRNENTRAAGYFGKNSEVSWIRRLETAVDSKGRPDTGVAGSFSTSQETSQPDMGSANRQRVAKEIPIAMMDYHLDDLSIPMMDPCDPFAVPPRPLADRYLDAYWTFVHPTFSAIRKPTFVDQYQKFHERVSKPPDKWLAILNMIFAIGCRYSRLTDGEDSPREDDLLFLTRARHLGLQGDVLFEHTDLQQIQLDLLVAVYLLCLGQINRASKFSGMALRSALSLGINLRLMDDRIHSASKEARYRLWWSIYYLEHLLTSMTGRASSVSESLSSVPAPVPFEEERFHQPEAQILLRDLAFREVQLQPTLFESSSQLQGGASATTYPACASLFFSCVVDLALITQAILNRVYSIEGARESTNQIEYRVQKYGQRIDRWLARLPAPYRFTIPNAGPWHLNLVQLEDPAVPFARERICLAMNYYSARITLCRPCLTQSHIASPNPLGPTRRAQFKTDMATQCLQAACALISILPMTPDVPWLARVAPWWTTLHFLMQATTALLLGLSYCSPSPTPGPFYNPGSVLASLNPSNPTATAPAPSATTSSQPPPSTVTSPYTPILQTDLCTAIAQTKTALSWIHAMAAVDPASRRAFFLCDGIVRRIAPALGVDLTDWPDAQSLPAGVFGTDTAMDIDEERRKSGGAWQWQWDGVVR</sequence>
<dbReference type="GO" id="GO:0006351">
    <property type="term" value="P:DNA-templated transcription"/>
    <property type="evidence" value="ECO:0007669"/>
    <property type="project" value="InterPro"/>
</dbReference>
<dbReference type="InterPro" id="IPR007219">
    <property type="entry name" value="XnlR_reg_dom"/>
</dbReference>
<dbReference type="PROSITE" id="PS00463">
    <property type="entry name" value="ZN2_CY6_FUNGAL_1"/>
    <property type="match status" value="1"/>
</dbReference>
<dbReference type="Gene3D" id="4.10.240.10">
    <property type="entry name" value="Zn(2)-C6 fungal-type DNA-binding domain"/>
    <property type="match status" value="1"/>
</dbReference>
<evidence type="ECO:0000256" key="7">
    <source>
        <dbReference type="SAM" id="MobiDB-lite"/>
    </source>
</evidence>
<gene>
    <name evidence="9" type="ORF">NUU61_005703</name>
</gene>
<evidence type="ECO:0000256" key="1">
    <source>
        <dbReference type="ARBA" id="ARBA00022723"/>
    </source>
</evidence>
<feature type="compositionally biased region" description="Polar residues" evidence="7">
    <location>
        <begin position="269"/>
        <end position="286"/>
    </location>
</feature>
<dbReference type="GO" id="GO:0008270">
    <property type="term" value="F:zinc ion binding"/>
    <property type="evidence" value="ECO:0007669"/>
    <property type="project" value="InterPro"/>
</dbReference>
<dbReference type="SMART" id="SM00906">
    <property type="entry name" value="Fungal_trans"/>
    <property type="match status" value="1"/>
</dbReference>
<reference evidence="9" key="2">
    <citation type="journal article" date="2023" name="IMA Fungus">
        <title>Comparative genomic study of the Penicillium genus elucidates a diverse pangenome and 15 lateral gene transfer events.</title>
        <authorList>
            <person name="Petersen C."/>
            <person name="Sorensen T."/>
            <person name="Nielsen M.R."/>
            <person name="Sondergaard T.E."/>
            <person name="Sorensen J.L."/>
            <person name="Fitzpatrick D.A."/>
            <person name="Frisvad J.C."/>
            <person name="Nielsen K.L."/>
        </authorList>
    </citation>
    <scope>NUCLEOTIDE SEQUENCE</scope>
    <source>
        <strain evidence="9">IBT 34128</strain>
    </source>
</reference>
<name>A0A9W9K8W7_9EURO</name>
<dbReference type="CDD" id="cd00067">
    <property type="entry name" value="GAL4"/>
    <property type="match status" value="1"/>
</dbReference>
<feature type="compositionally biased region" description="Polar residues" evidence="7">
    <location>
        <begin position="35"/>
        <end position="50"/>
    </location>
</feature>
<keyword evidence="6" id="KW-0175">Coiled coil</keyword>
<dbReference type="PROSITE" id="PS50048">
    <property type="entry name" value="ZN2_CY6_FUNGAL_2"/>
    <property type="match status" value="1"/>
</dbReference>
<feature type="compositionally biased region" description="Low complexity" evidence="7">
    <location>
        <begin position="51"/>
        <end position="75"/>
    </location>
</feature>
<comment type="caution">
    <text evidence="9">The sequence shown here is derived from an EMBL/GenBank/DDBJ whole genome shotgun (WGS) entry which is preliminary data.</text>
</comment>
<dbReference type="InterPro" id="IPR036864">
    <property type="entry name" value="Zn2-C6_fun-type_DNA-bd_sf"/>
</dbReference>
<dbReference type="CDD" id="cd12148">
    <property type="entry name" value="fungal_TF_MHR"/>
    <property type="match status" value="1"/>
</dbReference>
<dbReference type="RefSeq" id="XP_056511898.1">
    <property type="nucleotide sequence ID" value="XM_056656285.1"/>
</dbReference>
<feature type="domain" description="Zn(2)-C6 fungal-type" evidence="8">
    <location>
        <begin position="103"/>
        <end position="133"/>
    </location>
</feature>
<dbReference type="PANTHER" id="PTHR47654">
    <property type="entry name" value="ZN(II)2CYS6 TRANSCRIPTION FACTOR (EUROFUNG)-RELATED"/>
    <property type="match status" value="1"/>
</dbReference>
<protein>
    <recommendedName>
        <fullName evidence="8">Zn(2)-C6 fungal-type domain-containing protein</fullName>
    </recommendedName>
</protein>
<evidence type="ECO:0000256" key="6">
    <source>
        <dbReference type="SAM" id="Coils"/>
    </source>
</evidence>
<dbReference type="Proteomes" id="UP001141434">
    <property type="component" value="Unassembled WGS sequence"/>
</dbReference>
<feature type="region of interest" description="Disordered" evidence="7">
    <location>
        <begin position="258"/>
        <end position="286"/>
    </location>
</feature>
<dbReference type="PANTHER" id="PTHR47654:SF4">
    <property type="entry name" value="ZN(II)2CYS6 TRANSCRIPTION FACTOR (EUROFUNG)"/>
    <property type="match status" value="1"/>
</dbReference>
<evidence type="ECO:0000313" key="9">
    <source>
        <dbReference type="EMBL" id="KAJ5096347.1"/>
    </source>
</evidence>
<dbReference type="GO" id="GO:0000981">
    <property type="term" value="F:DNA-binding transcription factor activity, RNA polymerase II-specific"/>
    <property type="evidence" value="ECO:0007669"/>
    <property type="project" value="InterPro"/>
</dbReference>
<dbReference type="SMART" id="SM00066">
    <property type="entry name" value="GAL4"/>
    <property type="match status" value="1"/>
</dbReference>